<keyword evidence="2" id="KW-1185">Reference proteome</keyword>
<evidence type="ECO:0000313" key="1">
    <source>
        <dbReference type="EMBL" id="KZT19049.1"/>
    </source>
</evidence>
<name>A0A165N1E8_9AGAM</name>
<gene>
    <name evidence="1" type="ORF">NEOLEDRAFT_1142552</name>
</gene>
<sequence length="124" mass="14504">MRYSINSNDSRVQIESEPWGIEEVSQGILRDGRWTVNHPSVMDYVNKTRKEHGFSLLTNLLTSFPPPGDLRTYALVALQMQSYYNWPVWWVILRVGQKDMTKNAIEMQLRSKYSFCTFGPSRLQ</sequence>
<dbReference type="EMBL" id="KV425651">
    <property type="protein sequence ID" value="KZT19049.1"/>
    <property type="molecule type" value="Genomic_DNA"/>
</dbReference>
<dbReference type="AlphaFoldDB" id="A0A165N1E8"/>
<dbReference type="Proteomes" id="UP000076761">
    <property type="component" value="Unassembled WGS sequence"/>
</dbReference>
<evidence type="ECO:0000313" key="2">
    <source>
        <dbReference type="Proteomes" id="UP000076761"/>
    </source>
</evidence>
<dbReference type="InParanoid" id="A0A165N1E8"/>
<accession>A0A165N1E8</accession>
<dbReference type="OrthoDB" id="10533102at2759"/>
<protein>
    <submittedName>
        <fullName evidence="1">Uncharacterized protein</fullName>
    </submittedName>
</protein>
<proteinExistence type="predicted"/>
<organism evidence="1 2">
    <name type="scientific">Neolentinus lepideus HHB14362 ss-1</name>
    <dbReference type="NCBI Taxonomy" id="1314782"/>
    <lineage>
        <taxon>Eukaryota</taxon>
        <taxon>Fungi</taxon>
        <taxon>Dikarya</taxon>
        <taxon>Basidiomycota</taxon>
        <taxon>Agaricomycotina</taxon>
        <taxon>Agaricomycetes</taxon>
        <taxon>Gloeophyllales</taxon>
        <taxon>Gloeophyllaceae</taxon>
        <taxon>Neolentinus</taxon>
    </lineage>
</organism>
<reference evidence="1 2" key="1">
    <citation type="journal article" date="2016" name="Mol. Biol. Evol.">
        <title>Comparative Genomics of Early-Diverging Mushroom-Forming Fungi Provides Insights into the Origins of Lignocellulose Decay Capabilities.</title>
        <authorList>
            <person name="Nagy L.G."/>
            <person name="Riley R."/>
            <person name="Tritt A."/>
            <person name="Adam C."/>
            <person name="Daum C."/>
            <person name="Floudas D."/>
            <person name="Sun H."/>
            <person name="Yadav J.S."/>
            <person name="Pangilinan J."/>
            <person name="Larsson K.H."/>
            <person name="Matsuura K."/>
            <person name="Barry K."/>
            <person name="Labutti K."/>
            <person name="Kuo R."/>
            <person name="Ohm R.A."/>
            <person name="Bhattacharya S.S."/>
            <person name="Shirouzu T."/>
            <person name="Yoshinaga Y."/>
            <person name="Martin F.M."/>
            <person name="Grigoriev I.V."/>
            <person name="Hibbett D.S."/>
        </authorList>
    </citation>
    <scope>NUCLEOTIDE SEQUENCE [LARGE SCALE GENOMIC DNA]</scope>
    <source>
        <strain evidence="1 2">HHB14362 ss-1</strain>
    </source>
</reference>